<comment type="caution">
    <text evidence="1">The sequence shown here is derived from an EMBL/GenBank/DDBJ whole genome shotgun (WGS) entry which is preliminary data.</text>
</comment>
<dbReference type="RefSeq" id="WP_371840690.1">
    <property type="nucleotide sequence ID" value="NZ_JBGMEK010000062.1"/>
</dbReference>
<proteinExistence type="predicted"/>
<accession>A0ABV4P4U7</accession>
<keyword evidence="2" id="KW-1185">Reference proteome</keyword>
<name>A0ABV4P4U7_9GAMM</name>
<sequence>MINYKLPEEREFLLHYAELLNDKKSLEIINSGSLASKEEAIHFAEFFWRTVSESNKQDEKQGESSEYILEKIIITLMAYFRSAGYEDEWEEVTDKN</sequence>
<dbReference type="EMBL" id="JBGMEK010000062">
    <property type="protein sequence ID" value="MFA0812953.1"/>
    <property type="molecule type" value="Genomic_DNA"/>
</dbReference>
<gene>
    <name evidence="1" type="ORF">ACCI49_18755</name>
</gene>
<dbReference type="Proteomes" id="UP001569428">
    <property type="component" value="Unassembled WGS sequence"/>
</dbReference>
<evidence type="ECO:0000313" key="1">
    <source>
        <dbReference type="EMBL" id="MFA0812953.1"/>
    </source>
</evidence>
<protein>
    <submittedName>
        <fullName evidence="1">Uncharacterized protein</fullName>
    </submittedName>
</protein>
<organism evidence="1 2">
    <name type="scientific">Microbulbifer epialgicus</name>
    <dbReference type="NCBI Taxonomy" id="393907"/>
    <lineage>
        <taxon>Bacteria</taxon>
        <taxon>Pseudomonadati</taxon>
        <taxon>Pseudomonadota</taxon>
        <taxon>Gammaproteobacteria</taxon>
        <taxon>Cellvibrionales</taxon>
        <taxon>Microbulbiferaceae</taxon>
        <taxon>Microbulbifer</taxon>
    </lineage>
</organism>
<evidence type="ECO:0000313" key="2">
    <source>
        <dbReference type="Proteomes" id="UP001569428"/>
    </source>
</evidence>
<reference evidence="1 2" key="1">
    <citation type="submission" date="2024-08" db="EMBL/GenBank/DDBJ databases">
        <authorList>
            <person name="Ishaq N."/>
        </authorList>
    </citation>
    <scope>NUCLEOTIDE SEQUENCE [LARGE SCALE GENOMIC DNA]</scope>
    <source>
        <strain evidence="1 2">DSM 18651</strain>
    </source>
</reference>